<reference evidence="1 2" key="1">
    <citation type="journal article" date="2019" name="Sci. Rep.">
        <title>Orb-weaving spider Araneus ventricosus genome elucidates the spidroin gene catalogue.</title>
        <authorList>
            <person name="Kono N."/>
            <person name="Nakamura H."/>
            <person name="Ohtoshi R."/>
            <person name="Moran D.A.P."/>
            <person name="Shinohara A."/>
            <person name="Yoshida Y."/>
            <person name="Fujiwara M."/>
            <person name="Mori M."/>
            <person name="Tomita M."/>
            <person name="Arakawa K."/>
        </authorList>
    </citation>
    <scope>NUCLEOTIDE SEQUENCE [LARGE SCALE GENOMIC DNA]</scope>
</reference>
<sequence length="108" mass="12373">MPYYLPSTVRRKTEPTLICEEETGLVTHGPMAMQKRLLQTGTLINGTQQVFRHIILHNANVLQQFARTFESLWLHRIDGHLTSCAKPVPFCYQNDVLTTLDPHTARTN</sequence>
<evidence type="ECO:0000313" key="2">
    <source>
        <dbReference type="Proteomes" id="UP000499080"/>
    </source>
</evidence>
<keyword evidence="2" id="KW-1185">Reference proteome</keyword>
<protein>
    <submittedName>
        <fullName evidence="1">Uncharacterized protein</fullName>
    </submittedName>
</protein>
<gene>
    <name evidence="1" type="ORF">AVEN_71443_1</name>
</gene>
<proteinExistence type="predicted"/>
<evidence type="ECO:0000313" key="1">
    <source>
        <dbReference type="EMBL" id="GBM07995.1"/>
    </source>
</evidence>
<accession>A0A4Y2CXH6</accession>
<dbReference type="Proteomes" id="UP000499080">
    <property type="component" value="Unassembled WGS sequence"/>
</dbReference>
<name>A0A4Y2CXH6_ARAVE</name>
<comment type="caution">
    <text evidence="1">The sequence shown here is derived from an EMBL/GenBank/DDBJ whole genome shotgun (WGS) entry which is preliminary data.</text>
</comment>
<dbReference type="AlphaFoldDB" id="A0A4Y2CXH6"/>
<dbReference type="EMBL" id="BGPR01000250">
    <property type="protein sequence ID" value="GBM07995.1"/>
    <property type="molecule type" value="Genomic_DNA"/>
</dbReference>
<organism evidence="1 2">
    <name type="scientific">Araneus ventricosus</name>
    <name type="common">Orbweaver spider</name>
    <name type="synonym">Epeira ventricosa</name>
    <dbReference type="NCBI Taxonomy" id="182803"/>
    <lineage>
        <taxon>Eukaryota</taxon>
        <taxon>Metazoa</taxon>
        <taxon>Ecdysozoa</taxon>
        <taxon>Arthropoda</taxon>
        <taxon>Chelicerata</taxon>
        <taxon>Arachnida</taxon>
        <taxon>Araneae</taxon>
        <taxon>Araneomorphae</taxon>
        <taxon>Entelegynae</taxon>
        <taxon>Araneoidea</taxon>
        <taxon>Araneidae</taxon>
        <taxon>Araneus</taxon>
    </lineage>
</organism>